<sequence length="156" mass="17149">MKPNYGLKGKEVKGQIRDPTRSKQHASSSKNPFRANTNYSSFCSPQLSFTDGSFKFTSEPRKEVGITQARNGLAQPQPSKSLEILLPTNREQCKDGNTSIDSHRVATNGATMVDVQVRYPRKDRDICGSMEKCVAAFVGASIHHGGCWNSAQSLSR</sequence>
<name>A0A8J4RVJ4_9ROSI</name>
<feature type="compositionally biased region" description="Basic and acidic residues" evidence="1">
    <location>
        <begin position="8"/>
        <end position="21"/>
    </location>
</feature>
<organism evidence="2 3">
    <name type="scientific">Castanea mollissima</name>
    <name type="common">Chinese chestnut</name>
    <dbReference type="NCBI Taxonomy" id="60419"/>
    <lineage>
        <taxon>Eukaryota</taxon>
        <taxon>Viridiplantae</taxon>
        <taxon>Streptophyta</taxon>
        <taxon>Embryophyta</taxon>
        <taxon>Tracheophyta</taxon>
        <taxon>Spermatophyta</taxon>
        <taxon>Magnoliopsida</taxon>
        <taxon>eudicotyledons</taxon>
        <taxon>Gunneridae</taxon>
        <taxon>Pentapetalae</taxon>
        <taxon>rosids</taxon>
        <taxon>fabids</taxon>
        <taxon>Fagales</taxon>
        <taxon>Fagaceae</taxon>
        <taxon>Castanea</taxon>
    </lineage>
</organism>
<evidence type="ECO:0000256" key="1">
    <source>
        <dbReference type="SAM" id="MobiDB-lite"/>
    </source>
</evidence>
<feature type="region of interest" description="Disordered" evidence="1">
    <location>
        <begin position="1"/>
        <end position="37"/>
    </location>
</feature>
<keyword evidence="3" id="KW-1185">Reference proteome</keyword>
<protein>
    <submittedName>
        <fullName evidence="2">Uncharacterized protein</fullName>
    </submittedName>
</protein>
<dbReference type="AlphaFoldDB" id="A0A8J4RVJ4"/>
<reference evidence="2" key="1">
    <citation type="submission" date="2020-03" db="EMBL/GenBank/DDBJ databases">
        <title>Castanea mollissima Vanexum genome sequencing.</title>
        <authorList>
            <person name="Staton M."/>
        </authorList>
    </citation>
    <scope>NUCLEOTIDE SEQUENCE</scope>
    <source>
        <tissue evidence="2">Leaf</tissue>
    </source>
</reference>
<accession>A0A8J4RVJ4</accession>
<dbReference type="EMBL" id="JRKL02000608">
    <property type="protein sequence ID" value="KAF3969788.1"/>
    <property type="molecule type" value="Genomic_DNA"/>
</dbReference>
<comment type="caution">
    <text evidence="2">The sequence shown here is derived from an EMBL/GenBank/DDBJ whole genome shotgun (WGS) entry which is preliminary data.</text>
</comment>
<proteinExistence type="predicted"/>
<evidence type="ECO:0000313" key="2">
    <source>
        <dbReference type="EMBL" id="KAF3969788.1"/>
    </source>
</evidence>
<evidence type="ECO:0000313" key="3">
    <source>
        <dbReference type="Proteomes" id="UP000737018"/>
    </source>
</evidence>
<feature type="compositionally biased region" description="Polar residues" evidence="1">
    <location>
        <begin position="25"/>
        <end position="37"/>
    </location>
</feature>
<dbReference type="Proteomes" id="UP000737018">
    <property type="component" value="Unassembled WGS sequence"/>
</dbReference>
<gene>
    <name evidence="2" type="ORF">CMV_006448</name>
</gene>